<proteinExistence type="inferred from homology"/>
<comment type="caution">
    <text evidence="8">The sequence shown here is derived from an EMBL/GenBank/DDBJ whole genome shotgun (WGS) entry which is preliminary data.</text>
</comment>
<keyword evidence="9" id="KW-1185">Reference proteome</keyword>
<feature type="signal peptide" evidence="6">
    <location>
        <begin position="1"/>
        <end position="20"/>
    </location>
</feature>
<comment type="subcellular location">
    <subcellularLocation>
        <location evidence="1">Periplasm</location>
    </subcellularLocation>
</comment>
<keyword evidence="5" id="KW-0143">Chaperone</keyword>
<dbReference type="InterPro" id="IPR013783">
    <property type="entry name" value="Ig-like_fold"/>
</dbReference>
<name>K8WIJ5_9GAMM</name>
<evidence type="ECO:0000259" key="7">
    <source>
        <dbReference type="Pfam" id="PF00345"/>
    </source>
</evidence>
<dbReference type="STRING" id="1141662.OOA_15597"/>
<dbReference type="InterPro" id="IPR036316">
    <property type="entry name" value="Pili_assmbl_chap_C_dom_sf"/>
</dbReference>
<evidence type="ECO:0000313" key="9">
    <source>
        <dbReference type="Proteomes" id="UP000009336"/>
    </source>
</evidence>
<dbReference type="GO" id="GO:0071555">
    <property type="term" value="P:cell wall organization"/>
    <property type="evidence" value="ECO:0007669"/>
    <property type="project" value="InterPro"/>
</dbReference>
<dbReference type="PANTHER" id="PTHR30251:SF1">
    <property type="entry name" value="FIMBRIAL CHAPARONE"/>
    <property type="match status" value="1"/>
</dbReference>
<comment type="similarity">
    <text evidence="2">Belongs to the periplasmic pilus chaperone family.</text>
</comment>
<dbReference type="HOGENOM" id="CLU_1287937_0_0_6"/>
<accession>K8WIJ5</accession>
<evidence type="ECO:0000256" key="6">
    <source>
        <dbReference type="SAM" id="SignalP"/>
    </source>
</evidence>
<dbReference type="InterPro" id="IPR001829">
    <property type="entry name" value="Pili_assmbl_chaperone_bac"/>
</dbReference>
<evidence type="ECO:0000256" key="3">
    <source>
        <dbReference type="ARBA" id="ARBA00022729"/>
    </source>
</evidence>
<dbReference type="EMBL" id="AKKL01000045">
    <property type="protein sequence ID" value="EKT56050.1"/>
    <property type="molecule type" value="Genomic_DNA"/>
</dbReference>
<dbReference type="SUPFAM" id="SSF49584">
    <property type="entry name" value="Periplasmic chaperone C-domain"/>
    <property type="match status" value="1"/>
</dbReference>
<dbReference type="AlphaFoldDB" id="K8WIJ5"/>
<organism evidence="8 9">
    <name type="scientific">Providencia burhodogranariea DSM 19968</name>
    <dbReference type="NCBI Taxonomy" id="1141662"/>
    <lineage>
        <taxon>Bacteria</taxon>
        <taxon>Pseudomonadati</taxon>
        <taxon>Pseudomonadota</taxon>
        <taxon>Gammaproteobacteria</taxon>
        <taxon>Enterobacterales</taxon>
        <taxon>Morganellaceae</taxon>
        <taxon>Providencia</taxon>
    </lineage>
</organism>
<sequence>MINKILTFILLLCVSTTSLAGITIVGTRFIIDNEKKSINIKIINDNENDYLIKSNISDNNFIVSPPLFMLPKNSSNIVTIIPTDVINSNQDSLLDLTITAIPKSEVNNGNSNISLAVRSHFKVIYRHNKLTENEYSKLKIIRYNNDFYLENKSNFVFTISTSINENYKNEKIKNISPAQKIILDNCSAMDKCNIWVNIYNDYNDVIKKINLSYN</sequence>
<dbReference type="OrthoDB" id="6466159at2"/>
<dbReference type="Proteomes" id="UP000009336">
    <property type="component" value="Unassembled WGS sequence"/>
</dbReference>
<evidence type="ECO:0000256" key="5">
    <source>
        <dbReference type="ARBA" id="ARBA00023186"/>
    </source>
</evidence>
<dbReference type="PATRIC" id="fig|1141662.3.peg.3161"/>
<dbReference type="eggNOG" id="COG3121">
    <property type="taxonomic scope" value="Bacteria"/>
</dbReference>
<dbReference type="GO" id="GO:0030288">
    <property type="term" value="C:outer membrane-bounded periplasmic space"/>
    <property type="evidence" value="ECO:0007669"/>
    <property type="project" value="InterPro"/>
</dbReference>
<dbReference type="PRINTS" id="PR00969">
    <property type="entry name" value="CHAPERONPILI"/>
</dbReference>
<dbReference type="Gene3D" id="2.60.40.10">
    <property type="entry name" value="Immunoglobulins"/>
    <property type="match status" value="1"/>
</dbReference>
<dbReference type="InterPro" id="IPR016147">
    <property type="entry name" value="Pili_assmbl_chaperone_N"/>
</dbReference>
<evidence type="ECO:0000313" key="8">
    <source>
        <dbReference type="EMBL" id="EKT56050.1"/>
    </source>
</evidence>
<dbReference type="InterPro" id="IPR008962">
    <property type="entry name" value="PapD-like_sf"/>
</dbReference>
<feature type="chain" id="PRO_5003923708" evidence="6">
    <location>
        <begin position="21"/>
        <end position="214"/>
    </location>
</feature>
<evidence type="ECO:0000256" key="4">
    <source>
        <dbReference type="ARBA" id="ARBA00022764"/>
    </source>
</evidence>
<protein>
    <submittedName>
        <fullName evidence="8">Pili assembly chaperone, N-terminal protein</fullName>
    </submittedName>
</protein>
<dbReference type="InterPro" id="IPR050643">
    <property type="entry name" value="Periplasmic_pilus_chap"/>
</dbReference>
<dbReference type="RefSeq" id="WP_008913103.1">
    <property type="nucleotide sequence ID" value="NZ_KB233224.1"/>
</dbReference>
<evidence type="ECO:0000256" key="1">
    <source>
        <dbReference type="ARBA" id="ARBA00004418"/>
    </source>
</evidence>
<keyword evidence="3 6" id="KW-0732">Signal</keyword>
<dbReference type="PANTHER" id="PTHR30251">
    <property type="entry name" value="PILUS ASSEMBLY CHAPERONE"/>
    <property type="match status" value="1"/>
</dbReference>
<dbReference type="SUPFAM" id="SSF49354">
    <property type="entry name" value="PapD-like"/>
    <property type="match status" value="1"/>
</dbReference>
<reference evidence="8 9" key="1">
    <citation type="journal article" date="2012" name="BMC Genomics">
        <title>Comparative genomics of bacteria in the genus Providencia isolated from wild Drosophila melanogaster.</title>
        <authorList>
            <person name="Galac M.R."/>
            <person name="Lazzaro B.P."/>
        </authorList>
    </citation>
    <scope>NUCLEOTIDE SEQUENCE [LARGE SCALE GENOMIC DNA]</scope>
    <source>
        <strain evidence="8 9">DSM 19968</strain>
    </source>
</reference>
<feature type="domain" description="Pili assembly chaperone N-terminal" evidence="7">
    <location>
        <begin position="21"/>
        <end position="128"/>
    </location>
</feature>
<keyword evidence="4" id="KW-0574">Periplasm</keyword>
<evidence type="ECO:0000256" key="2">
    <source>
        <dbReference type="ARBA" id="ARBA00007399"/>
    </source>
</evidence>
<gene>
    <name evidence="8" type="ORF">OOA_15597</name>
</gene>
<dbReference type="Pfam" id="PF00345">
    <property type="entry name" value="PapD_N"/>
    <property type="match status" value="1"/>
</dbReference>